<evidence type="ECO:0000313" key="2">
    <source>
        <dbReference type="Proteomes" id="UP000494102"/>
    </source>
</evidence>
<proteinExistence type="predicted"/>
<dbReference type="AlphaFoldDB" id="A0A6J5KJ90"/>
<gene>
    <name evidence="1" type="ORF">LMG9964_06686</name>
</gene>
<protein>
    <submittedName>
        <fullName evidence="1">Uncharacterized protein</fullName>
    </submittedName>
</protein>
<dbReference type="EMBL" id="CADILN010000023">
    <property type="protein sequence ID" value="CAB4052995.1"/>
    <property type="molecule type" value="Genomic_DNA"/>
</dbReference>
<sequence length="44" mass="5274">MKAEDIILRIKYWQVRQYLAVLMQNISSVLLKVNRRKNTRAIIS</sequence>
<reference evidence="1 2" key="1">
    <citation type="submission" date="2020-04" db="EMBL/GenBank/DDBJ databases">
        <authorList>
            <person name="De Canck E."/>
        </authorList>
    </citation>
    <scope>NUCLEOTIDE SEQUENCE [LARGE SCALE GENOMIC DNA]</scope>
    <source>
        <strain evidence="1 2">LMG 9964</strain>
    </source>
</reference>
<organism evidence="1 2">
    <name type="scientific">Paraburkholderia phenoliruptrix</name>
    <dbReference type="NCBI Taxonomy" id="252970"/>
    <lineage>
        <taxon>Bacteria</taxon>
        <taxon>Pseudomonadati</taxon>
        <taxon>Pseudomonadota</taxon>
        <taxon>Betaproteobacteria</taxon>
        <taxon>Burkholderiales</taxon>
        <taxon>Burkholderiaceae</taxon>
        <taxon>Paraburkholderia</taxon>
    </lineage>
</organism>
<name>A0A6J5KJ90_9BURK</name>
<evidence type="ECO:0000313" key="1">
    <source>
        <dbReference type="EMBL" id="CAB4052995.1"/>
    </source>
</evidence>
<dbReference type="RefSeq" id="WP_302479558.1">
    <property type="nucleotide sequence ID" value="NZ_CADILN010000023.1"/>
</dbReference>
<dbReference type="Proteomes" id="UP000494102">
    <property type="component" value="Unassembled WGS sequence"/>
</dbReference>
<accession>A0A6J5KJ90</accession>